<proteinExistence type="predicted"/>
<gene>
    <name evidence="1" type="ORF">SDC9_180169</name>
</gene>
<name>A0A645H3W9_9ZZZZ</name>
<organism evidence="1">
    <name type="scientific">bioreactor metagenome</name>
    <dbReference type="NCBI Taxonomy" id="1076179"/>
    <lineage>
        <taxon>unclassified sequences</taxon>
        <taxon>metagenomes</taxon>
        <taxon>ecological metagenomes</taxon>
    </lineage>
</organism>
<accession>A0A645H3W9</accession>
<comment type="caution">
    <text evidence="1">The sequence shown here is derived from an EMBL/GenBank/DDBJ whole genome shotgun (WGS) entry which is preliminary data.</text>
</comment>
<dbReference type="AlphaFoldDB" id="A0A645H3W9"/>
<protein>
    <submittedName>
        <fullName evidence="1">Uncharacterized protein</fullName>
    </submittedName>
</protein>
<evidence type="ECO:0000313" key="1">
    <source>
        <dbReference type="EMBL" id="MPN32689.1"/>
    </source>
</evidence>
<dbReference type="EMBL" id="VSSQ01084830">
    <property type="protein sequence ID" value="MPN32689.1"/>
    <property type="molecule type" value="Genomic_DNA"/>
</dbReference>
<sequence>MAAVDRAGVAYPPLDKNRAIFLHLCLLQCIAERSIGEAEAEGEEHLVLLYIAVRPSLHGVVGEGWQIGACLVERDGKNSRRAVAAEEQICNRPSSRLSWIPTLDECLHIGIGFDLGIEGATAEQQHDDRLAG</sequence>
<reference evidence="1" key="1">
    <citation type="submission" date="2019-08" db="EMBL/GenBank/DDBJ databases">
        <authorList>
            <person name="Kucharzyk K."/>
            <person name="Murdoch R.W."/>
            <person name="Higgins S."/>
            <person name="Loffler F."/>
        </authorList>
    </citation>
    <scope>NUCLEOTIDE SEQUENCE</scope>
</reference>